<accession>A0A0F9CHT5</accession>
<dbReference type="InterPro" id="IPR002052">
    <property type="entry name" value="DNA_methylase_N6_adenine_CS"/>
</dbReference>
<sequence>MTWDIHTEEFVAWAKAYEGPRFHAVLCDPPYGLRFMGKDWDRVSAKEWGEAMMPLLYPGAIVFMFGGTRTWHKLATGMEEAGFEIWDTLMWLHGQGFPKAQDVSKLIDKEGGFNRNIAKHRRADREGYRIETQGTPSLPPTETSSPWQGHKTAALKPAWEPILCFRAPRQGKSYAELAMEYGSGALNVDGARVGYQSETDKSSATPQGECTNRSGRLAGKAQGGGERTKFERPEQKGRYPANLVLDEESAEMLDEQRPFTSQTGNRKVKHRVQQETMSTPFSRGQDAPEYTDSGGPSRFFYCAKASRSEREAGLEGFDGEQRDLSRRPDQKAMNDGEGNPYNRGVVKVRNNHPTVKPITLIKWLATLLLPPDSVKPRR</sequence>
<dbReference type="GO" id="GO:0032259">
    <property type="term" value="P:methylation"/>
    <property type="evidence" value="ECO:0007669"/>
    <property type="project" value="InterPro"/>
</dbReference>
<feature type="region of interest" description="Disordered" evidence="1">
    <location>
        <begin position="255"/>
        <end position="293"/>
    </location>
</feature>
<gene>
    <name evidence="2" type="ORF">LCGC14_2399650</name>
</gene>
<reference evidence="2" key="1">
    <citation type="journal article" date="2015" name="Nature">
        <title>Complex archaea that bridge the gap between prokaryotes and eukaryotes.</title>
        <authorList>
            <person name="Spang A."/>
            <person name="Saw J.H."/>
            <person name="Jorgensen S.L."/>
            <person name="Zaremba-Niedzwiedzka K."/>
            <person name="Martijn J."/>
            <person name="Lind A.E."/>
            <person name="van Eijk R."/>
            <person name="Schleper C."/>
            <person name="Guy L."/>
            <person name="Ettema T.J."/>
        </authorList>
    </citation>
    <scope>NUCLEOTIDE SEQUENCE</scope>
</reference>
<feature type="compositionally biased region" description="Basic and acidic residues" evidence="1">
    <location>
        <begin position="310"/>
        <end position="334"/>
    </location>
</feature>
<evidence type="ECO:0008006" key="3">
    <source>
        <dbReference type="Google" id="ProtNLM"/>
    </source>
</evidence>
<proteinExistence type="predicted"/>
<feature type="compositionally biased region" description="Polar residues" evidence="1">
    <location>
        <begin position="202"/>
        <end position="214"/>
    </location>
</feature>
<dbReference type="InterPro" id="IPR029063">
    <property type="entry name" value="SAM-dependent_MTases_sf"/>
</dbReference>
<protein>
    <recommendedName>
        <fullName evidence="3">DNA methylase N-4/N-6 domain-containing protein</fullName>
    </recommendedName>
</protein>
<feature type="compositionally biased region" description="Basic and acidic residues" evidence="1">
    <location>
        <begin position="226"/>
        <end position="237"/>
    </location>
</feature>
<dbReference type="Gene3D" id="3.40.50.150">
    <property type="entry name" value="Vaccinia Virus protein VP39"/>
    <property type="match status" value="1"/>
</dbReference>
<dbReference type="SUPFAM" id="SSF53335">
    <property type="entry name" value="S-adenosyl-L-methionine-dependent methyltransferases"/>
    <property type="match status" value="1"/>
</dbReference>
<organism evidence="2">
    <name type="scientific">marine sediment metagenome</name>
    <dbReference type="NCBI Taxonomy" id="412755"/>
    <lineage>
        <taxon>unclassified sequences</taxon>
        <taxon>metagenomes</taxon>
        <taxon>ecological metagenomes</taxon>
    </lineage>
</organism>
<dbReference type="EMBL" id="LAZR01036002">
    <property type="protein sequence ID" value="KKL26002.1"/>
    <property type="molecule type" value="Genomic_DNA"/>
</dbReference>
<name>A0A0F9CHT5_9ZZZZ</name>
<dbReference type="GO" id="GO:0008168">
    <property type="term" value="F:methyltransferase activity"/>
    <property type="evidence" value="ECO:0007669"/>
    <property type="project" value="InterPro"/>
</dbReference>
<feature type="region of interest" description="Disordered" evidence="1">
    <location>
        <begin position="310"/>
        <end position="347"/>
    </location>
</feature>
<dbReference type="GO" id="GO:0003676">
    <property type="term" value="F:nucleic acid binding"/>
    <property type="evidence" value="ECO:0007669"/>
    <property type="project" value="InterPro"/>
</dbReference>
<feature type="region of interest" description="Disordered" evidence="1">
    <location>
        <begin position="197"/>
        <end position="238"/>
    </location>
</feature>
<feature type="non-terminal residue" evidence="2">
    <location>
        <position position="378"/>
    </location>
</feature>
<comment type="caution">
    <text evidence="2">The sequence shown here is derived from an EMBL/GenBank/DDBJ whole genome shotgun (WGS) entry which is preliminary data.</text>
</comment>
<evidence type="ECO:0000256" key="1">
    <source>
        <dbReference type="SAM" id="MobiDB-lite"/>
    </source>
</evidence>
<dbReference type="AlphaFoldDB" id="A0A0F9CHT5"/>
<evidence type="ECO:0000313" key="2">
    <source>
        <dbReference type="EMBL" id="KKL26002.1"/>
    </source>
</evidence>
<dbReference type="PROSITE" id="PS00092">
    <property type="entry name" value="N6_MTASE"/>
    <property type="match status" value="1"/>
</dbReference>